<evidence type="ECO:0000313" key="3">
    <source>
        <dbReference type="Proteomes" id="UP000776983"/>
    </source>
</evidence>
<name>A0ABS8CEQ4_9BURK</name>
<dbReference type="RefSeq" id="WP_226954951.1">
    <property type="nucleotide sequence ID" value="NZ_JACDXW010000006.1"/>
</dbReference>
<organism evidence="2 3">
    <name type="scientific">Mesopusillimonas faecipullorum</name>
    <dbReference type="NCBI Taxonomy" id="2755040"/>
    <lineage>
        <taxon>Bacteria</taxon>
        <taxon>Pseudomonadati</taxon>
        <taxon>Pseudomonadota</taxon>
        <taxon>Betaproteobacteria</taxon>
        <taxon>Burkholderiales</taxon>
        <taxon>Alcaligenaceae</taxon>
        <taxon>Mesopusillimonas</taxon>
    </lineage>
</organism>
<dbReference type="NCBIfam" id="NF040718">
    <property type="entry name" value="BcsP_of_Ic"/>
    <property type="match status" value="1"/>
</dbReference>
<keyword evidence="3" id="KW-1185">Reference proteome</keyword>
<comment type="caution">
    <text evidence="2">The sequence shown here is derived from an EMBL/GenBank/DDBJ whole genome shotgun (WGS) entry which is preliminary data.</text>
</comment>
<dbReference type="InterPro" id="IPR024487">
    <property type="entry name" value="CBP_BcsR"/>
</dbReference>
<evidence type="ECO:0000256" key="1">
    <source>
        <dbReference type="SAM" id="MobiDB-lite"/>
    </source>
</evidence>
<dbReference type="EMBL" id="JACDXW010000006">
    <property type="protein sequence ID" value="MCB5364537.1"/>
    <property type="molecule type" value="Genomic_DNA"/>
</dbReference>
<reference evidence="2 3" key="1">
    <citation type="submission" date="2020-07" db="EMBL/GenBank/DDBJ databases">
        <title>Pusillimonas sp. nov., isolated from poultry manure in Taiwan.</title>
        <authorList>
            <person name="Lin S.-Y."/>
            <person name="Tang Y.-S."/>
            <person name="Young C.-C."/>
        </authorList>
    </citation>
    <scope>NUCLEOTIDE SEQUENCE [LARGE SCALE GENOMIC DNA]</scope>
    <source>
        <strain evidence="2 3">CC-YST705</strain>
    </source>
</reference>
<feature type="compositionally biased region" description="Pro residues" evidence="1">
    <location>
        <begin position="138"/>
        <end position="147"/>
    </location>
</feature>
<evidence type="ECO:0000313" key="2">
    <source>
        <dbReference type="EMBL" id="MCB5364537.1"/>
    </source>
</evidence>
<evidence type="ECO:0008006" key="4">
    <source>
        <dbReference type="Google" id="ProtNLM"/>
    </source>
</evidence>
<proteinExistence type="predicted"/>
<feature type="compositionally biased region" description="Pro residues" evidence="1">
    <location>
        <begin position="156"/>
        <end position="165"/>
    </location>
</feature>
<accession>A0ABS8CEQ4</accession>
<protein>
    <recommendedName>
        <fullName evidence="4">Cellulose biosynthesis protein BcsR</fullName>
    </recommendedName>
</protein>
<gene>
    <name evidence="2" type="ORF">H0484_12350</name>
</gene>
<feature type="region of interest" description="Disordered" evidence="1">
    <location>
        <begin position="131"/>
        <end position="192"/>
    </location>
</feature>
<dbReference type="Pfam" id="PF10945">
    <property type="entry name" value="CBP_BcsR"/>
    <property type="match status" value="1"/>
</dbReference>
<feature type="compositionally biased region" description="Polar residues" evidence="1">
    <location>
        <begin position="180"/>
        <end position="192"/>
    </location>
</feature>
<dbReference type="Proteomes" id="UP000776983">
    <property type="component" value="Unassembled WGS sequence"/>
</dbReference>
<sequence length="192" mass="20435">MNQDDDIRNLFQQFGGHAEQYKEISRTEQSHSAQSRWPLLNAIRTRREPIPPSAVAEPAIEYAVQDTPASLPPLPEVHDHGEAVFITPAPHKLIAAVSESPAVVEATVAPTVTPIAEPAVEAVVAAPPTTAPLDAAPLPQPVAPPAPDHQTTIPDIRPPSHPPASPLKRLFGRLAAGSEGETSSSHPFQSRN</sequence>